<sequence>MQLTTILPALALALTATAAPAGSCPGPAPAPVEDNLKLFGLVAIRSGSPIQYASVTAQGSNIWLNQAVTADCDSDAANQGTVFALKEDTKELFLYGQEGAREKQILFTDRSGMGRGVLQYGNAPISGGRLETQGWAVNGTHLEFAGQDSWIACPYKDGTYVVSLGLIDGSRTDCLGFAARPVELDSAVGCVYN</sequence>
<evidence type="ECO:0000313" key="3">
    <source>
        <dbReference type="Proteomes" id="UP000799438"/>
    </source>
</evidence>
<dbReference type="Proteomes" id="UP000799438">
    <property type="component" value="Unassembled WGS sequence"/>
</dbReference>
<name>A0A6A6BKU9_9PEZI</name>
<dbReference type="GeneID" id="54301580"/>
<dbReference type="RefSeq" id="XP_033399199.1">
    <property type="nucleotide sequence ID" value="XM_033544084.1"/>
</dbReference>
<reference evidence="2" key="1">
    <citation type="journal article" date="2020" name="Stud. Mycol.">
        <title>101 Dothideomycetes genomes: a test case for predicting lifestyles and emergence of pathogens.</title>
        <authorList>
            <person name="Haridas S."/>
            <person name="Albert R."/>
            <person name="Binder M."/>
            <person name="Bloem J."/>
            <person name="Labutti K."/>
            <person name="Salamov A."/>
            <person name="Andreopoulos B."/>
            <person name="Baker S."/>
            <person name="Barry K."/>
            <person name="Bills G."/>
            <person name="Bluhm B."/>
            <person name="Cannon C."/>
            <person name="Castanera R."/>
            <person name="Culley D."/>
            <person name="Daum C."/>
            <person name="Ezra D."/>
            <person name="Gonzalez J."/>
            <person name="Henrissat B."/>
            <person name="Kuo A."/>
            <person name="Liang C."/>
            <person name="Lipzen A."/>
            <person name="Lutzoni F."/>
            <person name="Magnuson J."/>
            <person name="Mondo S."/>
            <person name="Nolan M."/>
            <person name="Ohm R."/>
            <person name="Pangilinan J."/>
            <person name="Park H.-J."/>
            <person name="Ramirez L."/>
            <person name="Alfaro M."/>
            <person name="Sun H."/>
            <person name="Tritt A."/>
            <person name="Yoshinaga Y."/>
            <person name="Zwiers L.-H."/>
            <person name="Turgeon B."/>
            <person name="Goodwin S."/>
            <person name="Spatafora J."/>
            <person name="Crous P."/>
            <person name="Grigoriev I."/>
        </authorList>
    </citation>
    <scope>NUCLEOTIDE SEQUENCE</scope>
    <source>
        <strain evidence="2">CBS 121167</strain>
    </source>
</reference>
<dbReference type="OrthoDB" id="4093325at2759"/>
<evidence type="ECO:0000256" key="1">
    <source>
        <dbReference type="SAM" id="SignalP"/>
    </source>
</evidence>
<evidence type="ECO:0008006" key="4">
    <source>
        <dbReference type="Google" id="ProtNLM"/>
    </source>
</evidence>
<feature type="signal peptide" evidence="1">
    <location>
        <begin position="1"/>
        <end position="18"/>
    </location>
</feature>
<dbReference type="EMBL" id="ML995482">
    <property type="protein sequence ID" value="KAF2143487.1"/>
    <property type="molecule type" value="Genomic_DNA"/>
</dbReference>
<evidence type="ECO:0000313" key="2">
    <source>
        <dbReference type="EMBL" id="KAF2143487.1"/>
    </source>
</evidence>
<accession>A0A6A6BKU9</accession>
<gene>
    <name evidence="2" type="ORF">K452DRAFT_317617</name>
</gene>
<protein>
    <recommendedName>
        <fullName evidence="4">Cell wall protein PhiA</fullName>
    </recommendedName>
</protein>
<proteinExistence type="predicted"/>
<feature type="chain" id="PRO_5025599606" description="Cell wall protein PhiA" evidence="1">
    <location>
        <begin position="19"/>
        <end position="193"/>
    </location>
</feature>
<keyword evidence="3" id="KW-1185">Reference proteome</keyword>
<organism evidence="2 3">
    <name type="scientific">Aplosporella prunicola CBS 121167</name>
    <dbReference type="NCBI Taxonomy" id="1176127"/>
    <lineage>
        <taxon>Eukaryota</taxon>
        <taxon>Fungi</taxon>
        <taxon>Dikarya</taxon>
        <taxon>Ascomycota</taxon>
        <taxon>Pezizomycotina</taxon>
        <taxon>Dothideomycetes</taxon>
        <taxon>Dothideomycetes incertae sedis</taxon>
        <taxon>Botryosphaeriales</taxon>
        <taxon>Aplosporellaceae</taxon>
        <taxon>Aplosporella</taxon>
    </lineage>
</organism>
<dbReference type="AlphaFoldDB" id="A0A6A6BKU9"/>
<keyword evidence="1" id="KW-0732">Signal</keyword>